<evidence type="ECO:0000313" key="1">
    <source>
        <dbReference type="EMBL" id="GBU04562.1"/>
    </source>
</evidence>
<dbReference type="EMBL" id="BHEO01000004">
    <property type="protein sequence ID" value="GBU04565.1"/>
    <property type="molecule type" value="Genomic_DNA"/>
</dbReference>
<dbReference type="EMBL" id="BHEO01000004">
    <property type="protein sequence ID" value="GBU04562.1"/>
    <property type="molecule type" value="Genomic_DNA"/>
</dbReference>
<proteinExistence type="predicted"/>
<comment type="caution">
    <text evidence="2">The sequence shown here is derived from an EMBL/GenBank/DDBJ whole genome shotgun (WGS) entry which is preliminary data.</text>
</comment>
<reference evidence="2 3" key="1">
    <citation type="journal article" date="2018" name="Int. J. Syst. Evol. Microbiol.">
        <title>Draft Genome Sequence of Faecalimonas umbilicata JCM 30896T, an Acetate-Producing Bacterium Isolated from Human Feces.</title>
        <authorList>
            <person name="Sakamoto M."/>
            <person name="Ikeyama N."/>
            <person name="Yuki M."/>
            <person name="Ohkuma M."/>
        </authorList>
    </citation>
    <scope>NUCLEOTIDE SEQUENCE [LARGE SCALE GENOMIC DNA]</scope>
    <source>
        <strain evidence="2 3">EGH7</strain>
    </source>
</reference>
<evidence type="ECO:0000313" key="3">
    <source>
        <dbReference type="Proteomes" id="UP000702954"/>
    </source>
</evidence>
<accession>A0ABQ0QVX8</accession>
<sequence length="90" mass="9853">MERPTLYSGAVALGESDGSCHTASVGKPERLGQRPIEWISGEWEGGGVTTTLPHCVHWYTNLTTDKNLKSVKMIYSILQFTSLISICPSI</sequence>
<protein>
    <submittedName>
        <fullName evidence="2">Uncharacterized protein</fullName>
    </submittedName>
</protein>
<evidence type="ECO:0000313" key="2">
    <source>
        <dbReference type="EMBL" id="GBU04565.1"/>
    </source>
</evidence>
<name>A0ABQ0QVX8_9FIRM</name>
<dbReference type="Proteomes" id="UP000702954">
    <property type="component" value="Unassembled WGS sequence"/>
</dbReference>
<gene>
    <name evidence="1" type="ORF">FAEUMB_11030</name>
    <name evidence="2" type="ORF">FAEUMB_11060</name>
</gene>
<organism evidence="2 3">
    <name type="scientific">Faecalimonas umbilicata</name>
    <dbReference type="NCBI Taxonomy" id="1912855"/>
    <lineage>
        <taxon>Bacteria</taxon>
        <taxon>Bacillati</taxon>
        <taxon>Bacillota</taxon>
        <taxon>Clostridia</taxon>
        <taxon>Lachnospirales</taxon>
        <taxon>Lachnospiraceae</taxon>
        <taxon>Faecalimonas</taxon>
    </lineage>
</organism>
<keyword evidence="3" id="KW-1185">Reference proteome</keyword>